<keyword evidence="4" id="KW-0804">Transcription</keyword>
<proteinExistence type="inferred from homology"/>
<gene>
    <name evidence="7" type="primary">oxyR_6</name>
    <name evidence="7" type="ORF">LMG32289_04921</name>
</gene>
<name>A0ABN7Z747_9BURK</name>
<dbReference type="InterPro" id="IPR000847">
    <property type="entry name" value="LysR_HTH_N"/>
</dbReference>
<dbReference type="EMBL" id="CAJZAG010000010">
    <property type="protein sequence ID" value="CAG9181764.1"/>
    <property type="molecule type" value="Genomic_DNA"/>
</dbReference>
<sequence>MDVRFLQSFVTVVDVGSLAEAARRLDLTPAAIAARLHALEEELGVPLVRRAGRSVVPTEAGIRILDRARQVIRDIRDMGSVAIGDASLGEFRLGSFVTAMGSIVPPLLGQLYRRHPNVSLFVKPGRSIELCESLTRGELDAAIVVEPQFAVAKGYQWAEFMAEPLVVVAPASMAGRDPHALLANEPFIRYDRSVLGGQLADRYLRDHGIRPHQRLEVDGLMVIAALVAEGLGVALVPDWRPMWQSGLAIARCPLPDRAPVRRVGLIWSTQGPRASLSEALLAEARALFTHPLASDSTALDHSGVLPRASGRRRKSKSTP</sequence>
<evidence type="ECO:0000256" key="4">
    <source>
        <dbReference type="ARBA" id="ARBA00023163"/>
    </source>
</evidence>
<reference evidence="7 8" key="1">
    <citation type="submission" date="2021-08" db="EMBL/GenBank/DDBJ databases">
        <authorList>
            <person name="Peeters C."/>
        </authorList>
    </citation>
    <scope>NUCLEOTIDE SEQUENCE [LARGE SCALE GENOMIC DNA]</scope>
    <source>
        <strain evidence="7 8">LMG 32289</strain>
    </source>
</reference>
<evidence type="ECO:0000256" key="3">
    <source>
        <dbReference type="ARBA" id="ARBA00023125"/>
    </source>
</evidence>
<feature type="domain" description="HTH lysR-type" evidence="6">
    <location>
        <begin position="1"/>
        <end position="58"/>
    </location>
</feature>
<dbReference type="PROSITE" id="PS50931">
    <property type="entry name" value="HTH_LYSR"/>
    <property type="match status" value="1"/>
</dbReference>
<evidence type="ECO:0000313" key="8">
    <source>
        <dbReference type="Proteomes" id="UP000706525"/>
    </source>
</evidence>
<dbReference type="Pfam" id="PF00126">
    <property type="entry name" value="HTH_1"/>
    <property type="match status" value="1"/>
</dbReference>
<dbReference type="Gene3D" id="1.10.10.10">
    <property type="entry name" value="Winged helix-like DNA-binding domain superfamily/Winged helix DNA-binding domain"/>
    <property type="match status" value="1"/>
</dbReference>
<dbReference type="RefSeq" id="WP_223993094.1">
    <property type="nucleotide sequence ID" value="NZ_CAJZAG010000010.1"/>
</dbReference>
<dbReference type="PANTHER" id="PTHR30346:SF28">
    <property type="entry name" value="HTH-TYPE TRANSCRIPTIONAL REGULATOR CYNR"/>
    <property type="match status" value="1"/>
</dbReference>
<dbReference type="Pfam" id="PF03466">
    <property type="entry name" value="LysR_substrate"/>
    <property type="match status" value="1"/>
</dbReference>
<evidence type="ECO:0000256" key="5">
    <source>
        <dbReference type="SAM" id="MobiDB-lite"/>
    </source>
</evidence>
<keyword evidence="3" id="KW-0238">DNA-binding</keyword>
<evidence type="ECO:0000259" key="6">
    <source>
        <dbReference type="PROSITE" id="PS50931"/>
    </source>
</evidence>
<keyword evidence="8" id="KW-1185">Reference proteome</keyword>
<feature type="compositionally biased region" description="Basic residues" evidence="5">
    <location>
        <begin position="309"/>
        <end position="319"/>
    </location>
</feature>
<comment type="similarity">
    <text evidence="1">Belongs to the LysR transcriptional regulatory family.</text>
</comment>
<evidence type="ECO:0000313" key="7">
    <source>
        <dbReference type="EMBL" id="CAG9181764.1"/>
    </source>
</evidence>
<dbReference type="InterPro" id="IPR005119">
    <property type="entry name" value="LysR_subst-bd"/>
</dbReference>
<dbReference type="InterPro" id="IPR036390">
    <property type="entry name" value="WH_DNA-bd_sf"/>
</dbReference>
<keyword evidence="2" id="KW-0805">Transcription regulation</keyword>
<dbReference type="Gene3D" id="3.40.190.10">
    <property type="entry name" value="Periplasmic binding protein-like II"/>
    <property type="match status" value="2"/>
</dbReference>
<protein>
    <submittedName>
        <fullName evidence="7">Hydrogen peroxide-inducible genes activator</fullName>
    </submittedName>
</protein>
<dbReference type="Proteomes" id="UP000706525">
    <property type="component" value="Unassembled WGS sequence"/>
</dbReference>
<feature type="region of interest" description="Disordered" evidence="5">
    <location>
        <begin position="299"/>
        <end position="319"/>
    </location>
</feature>
<accession>A0ABN7Z747</accession>
<evidence type="ECO:0000256" key="2">
    <source>
        <dbReference type="ARBA" id="ARBA00023015"/>
    </source>
</evidence>
<organism evidence="7 8">
    <name type="scientific">Cupriavidus pampae</name>
    <dbReference type="NCBI Taxonomy" id="659251"/>
    <lineage>
        <taxon>Bacteria</taxon>
        <taxon>Pseudomonadati</taxon>
        <taxon>Pseudomonadota</taxon>
        <taxon>Betaproteobacteria</taxon>
        <taxon>Burkholderiales</taxon>
        <taxon>Burkholderiaceae</taxon>
        <taxon>Cupriavidus</taxon>
    </lineage>
</organism>
<dbReference type="SUPFAM" id="SSF53850">
    <property type="entry name" value="Periplasmic binding protein-like II"/>
    <property type="match status" value="1"/>
</dbReference>
<comment type="caution">
    <text evidence="7">The sequence shown here is derived from an EMBL/GenBank/DDBJ whole genome shotgun (WGS) entry which is preliminary data.</text>
</comment>
<dbReference type="InterPro" id="IPR036388">
    <property type="entry name" value="WH-like_DNA-bd_sf"/>
</dbReference>
<dbReference type="CDD" id="cd08427">
    <property type="entry name" value="PBP2_LTTR_like_2"/>
    <property type="match status" value="1"/>
</dbReference>
<dbReference type="SUPFAM" id="SSF46785">
    <property type="entry name" value="Winged helix' DNA-binding domain"/>
    <property type="match status" value="1"/>
</dbReference>
<evidence type="ECO:0000256" key="1">
    <source>
        <dbReference type="ARBA" id="ARBA00009437"/>
    </source>
</evidence>
<dbReference type="PANTHER" id="PTHR30346">
    <property type="entry name" value="TRANSCRIPTIONAL DUAL REGULATOR HCAR-RELATED"/>
    <property type="match status" value="1"/>
</dbReference>